<name>A0A0H0XRA4_9SPHN</name>
<dbReference type="PANTHER" id="PTHR43031">
    <property type="entry name" value="FAD-DEPENDENT OXIDOREDUCTASE"/>
    <property type="match status" value="1"/>
</dbReference>
<dbReference type="InterPro" id="IPR001763">
    <property type="entry name" value="Rhodanese-like_dom"/>
</dbReference>
<dbReference type="SUPFAM" id="SSF52821">
    <property type="entry name" value="Rhodanese/Cell cycle control phosphatase"/>
    <property type="match status" value="1"/>
</dbReference>
<organism evidence="2 3">
    <name type="scientific">Aurantiacibacter marinus</name>
    <dbReference type="NCBI Taxonomy" id="874156"/>
    <lineage>
        <taxon>Bacteria</taxon>
        <taxon>Pseudomonadati</taxon>
        <taxon>Pseudomonadota</taxon>
        <taxon>Alphaproteobacteria</taxon>
        <taxon>Sphingomonadales</taxon>
        <taxon>Erythrobacteraceae</taxon>
        <taxon>Aurantiacibacter</taxon>
    </lineage>
</organism>
<gene>
    <name evidence="2" type="ORF">AAV99_02185</name>
</gene>
<evidence type="ECO:0000313" key="3">
    <source>
        <dbReference type="Proteomes" id="UP000053455"/>
    </source>
</evidence>
<dbReference type="PROSITE" id="PS50206">
    <property type="entry name" value="RHODANESE_3"/>
    <property type="match status" value="1"/>
</dbReference>
<accession>A0A0H0XRA4</accession>
<dbReference type="InterPro" id="IPR036873">
    <property type="entry name" value="Rhodanese-like_dom_sf"/>
</dbReference>
<dbReference type="EMBL" id="LBHU01000001">
    <property type="protein sequence ID" value="KLI65158.1"/>
    <property type="molecule type" value="Genomic_DNA"/>
</dbReference>
<dbReference type="AlphaFoldDB" id="A0A0H0XRA4"/>
<dbReference type="SMART" id="SM00450">
    <property type="entry name" value="RHOD"/>
    <property type="match status" value="1"/>
</dbReference>
<dbReference type="PATRIC" id="fig|874156.12.peg.456"/>
<dbReference type="CDD" id="cd00158">
    <property type="entry name" value="RHOD"/>
    <property type="match status" value="1"/>
</dbReference>
<dbReference type="STRING" id="874156.GCA_001021555_00842"/>
<protein>
    <recommendedName>
        <fullName evidence="1">Rhodanese domain-containing protein</fullName>
    </recommendedName>
</protein>
<dbReference type="Pfam" id="PF00581">
    <property type="entry name" value="Rhodanese"/>
    <property type="match status" value="1"/>
</dbReference>
<reference evidence="2 3" key="1">
    <citation type="submission" date="2015-04" db="EMBL/GenBank/DDBJ databases">
        <title>The draft genome sequence of Erythrobacter marinus HWDM-33.</title>
        <authorList>
            <person name="Zhuang L."/>
            <person name="Liu Y."/>
            <person name="Shao Z."/>
        </authorList>
    </citation>
    <scope>NUCLEOTIDE SEQUENCE [LARGE SCALE GENOMIC DNA]</scope>
    <source>
        <strain evidence="2 3">HWDM-33</strain>
    </source>
</reference>
<dbReference type="Gene3D" id="3.40.250.10">
    <property type="entry name" value="Rhodanese-like domain"/>
    <property type="match status" value="1"/>
</dbReference>
<evidence type="ECO:0000313" key="2">
    <source>
        <dbReference type="EMBL" id="KLI65158.1"/>
    </source>
</evidence>
<evidence type="ECO:0000259" key="1">
    <source>
        <dbReference type="PROSITE" id="PS50206"/>
    </source>
</evidence>
<comment type="caution">
    <text evidence="2">The sequence shown here is derived from an EMBL/GenBank/DDBJ whole genome shotgun (WGS) entry which is preliminary data.</text>
</comment>
<sequence length="108" mass="11441">MVQTLDVAELNALIARGEVVLVDVRTPEEFGAGRLPGSLNAPVETFDAASIPVENTRETILYCRSARRSEQAAQMLAEHTGSTVRHLAGGIIAWEEAGGDVIGVAPTQ</sequence>
<keyword evidence="3" id="KW-1185">Reference proteome</keyword>
<dbReference type="Proteomes" id="UP000053455">
    <property type="component" value="Unassembled WGS sequence"/>
</dbReference>
<proteinExistence type="predicted"/>
<dbReference type="InterPro" id="IPR050229">
    <property type="entry name" value="GlpE_sulfurtransferase"/>
</dbReference>
<feature type="domain" description="Rhodanese" evidence="1">
    <location>
        <begin position="15"/>
        <end position="103"/>
    </location>
</feature>
<dbReference type="PANTHER" id="PTHR43031:SF1">
    <property type="entry name" value="PYRIDINE NUCLEOTIDE-DISULPHIDE OXIDOREDUCTASE"/>
    <property type="match status" value="1"/>
</dbReference>